<feature type="compositionally biased region" description="Polar residues" evidence="1">
    <location>
        <begin position="280"/>
        <end position="301"/>
    </location>
</feature>
<feature type="region of interest" description="Disordered" evidence="1">
    <location>
        <begin position="104"/>
        <end position="129"/>
    </location>
</feature>
<accession>T1KAJ4</accession>
<dbReference type="EnsemblMetazoa" id="tetur08g00600.1">
    <property type="protein sequence ID" value="tetur08g00600.1"/>
    <property type="gene ID" value="tetur08g00600"/>
</dbReference>
<feature type="compositionally biased region" description="Basic and acidic residues" evidence="1">
    <location>
        <begin position="568"/>
        <end position="584"/>
    </location>
</feature>
<dbReference type="AlphaFoldDB" id="T1KAJ4"/>
<feature type="compositionally biased region" description="Polar residues" evidence="1">
    <location>
        <begin position="392"/>
        <end position="407"/>
    </location>
</feature>
<keyword evidence="3" id="KW-1185">Reference proteome</keyword>
<feature type="compositionally biased region" description="Polar residues" evidence="1">
    <location>
        <begin position="313"/>
        <end position="330"/>
    </location>
</feature>
<feature type="compositionally biased region" description="Basic and acidic residues" evidence="1">
    <location>
        <begin position="413"/>
        <end position="450"/>
    </location>
</feature>
<feature type="region of interest" description="Disordered" evidence="1">
    <location>
        <begin position="19"/>
        <end position="70"/>
    </location>
</feature>
<feature type="compositionally biased region" description="Polar residues" evidence="1">
    <location>
        <begin position="372"/>
        <end position="384"/>
    </location>
</feature>
<feature type="compositionally biased region" description="Basic and acidic residues" evidence="1">
    <location>
        <begin position="120"/>
        <end position="129"/>
    </location>
</feature>
<dbReference type="HOGENOM" id="CLU_383261_0_0_1"/>
<feature type="region of interest" description="Disordered" evidence="1">
    <location>
        <begin position="514"/>
        <end position="543"/>
    </location>
</feature>
<dbReference type="Proteomes" id="UP000015104">
    <property type="component" value="Unassembled WGS sequence"/>
</dbReference>
<reference evidence="2" key="2">
    <citation type="submission" date="2015-06" db="UniProtKB">
        <authorList>
            <consortium name="EnsemblMetazoa"/>
        </authorList>
    </citation>
    <scope>IDENTIFICATION</scope>
</reference>
<feature type="region of interest" description="Disordered" evidence="1">
    <location>
        <begin position="563"/>
        <end position="607"/>
    </location>
</feature>
<protein>
    <submittedName>
        <fullName evidence="2">Uncharacterized protein</fullName>
    </submittedName>
</protein>
<proteinExistence type="predicted"/>
<name>T1KAJ4_TETUR</name>
<feature type="compositionally biased region" description="Low complexity" evidence="1">
    <location>
        <begin position="45"/>
        <end position="59"/>
    </location>
</feature>
<feature type="compositionally biased region" description="Basic and acidic residues" evidence="1">
    <location>
        <begin position="332"/>
        <end position="350"/>
    </location>
</feature>
<organism evidence="2 3">
    <name type="scientific">Tetranychus urticae</name>
    <name type="common">Two-spotted spider mite</name>
    <dbReference type="NCBI Taxonomy" id="32264"/>
    <lineage>
        <taxon>Eukaryota</taxon>
        <taxon>Metazoa</taxon>
        <taxon>Ecdysozoa</taxon>
        <taxon>Arthropoda</taxon>
        <taxon>Chelicerata</taxon>
        <taxon>Arachnida</taxon>
        <taxon>Acari</taxon>
        <taxon>Acariformes</taxon>
        <taxon>Trombidiformes</taxon>
        <taxon>Prostigmata</taxon>
        <taxon>Eleutherengona</taxon>
        <taxon>Raphignathae</taxon>
        <taxon>Tetranychoidea</taxon>
        <taxon>Tetranychidae</taxon>
        <taxon>Tetranychus</taxon>
    </lineage>
</organism>
<dbReference type="EMBL" id="CAEY01001940">
    <property type="status" value="NOT_ANNOTATED_CDS"/>
    <property type="molecule type" value="Genomic_DNA"/>
</dbReference>
<feature type="compositionally biased region" description="Basic and acidic residues" evidence="1">
    <location>
        <begin position="361"/>
        <end position="371"/>
    </location>
</feature>
<sequence length="722" mass="80781">MLLWQISPEALKSIANSYPKVANPSASSVASREGRGGASHRNQAVNSRNSVNKNNNSLHNSRKLPPIERTVENQNTEISHIVRSESQGRSVSNKLDQTKEVSKINYTREGAESSCSQIMESHRESGGSHIDVSVREDQSISCEPEWIVPRPTKVKPTDNLKLEGQMDLETTFRSTIDSSAAQRLVFSRQEGVHDRSVSPWGEADWDPTVPYKRRHRPKTSLKPGGEGYYSTNNKESYKNFIVVDQSREQMVQERLDALARSMDKKASISKRVIEPLQPKNKASNSSYTHETNGRDSTSQTKSRSKRAAEHSTTKLLTSETNKIKTNNSKVKASHEHHESNSNRLETKETTITKSKSIHNIDVSDKVEENRRNGSINGTDSMTKSSETEKNNHQPSKKGNQGDNSGRSNLPDKSVTEKHSSEGKNDKVVNGIRNDETKEKTDKNAKEKRETISNQSDGRGSHNKSPIPAKSGGTVPFAVPIVRPSPIRPTSSLTLNGKFKADSQGVANSETVHVNGSSEVTDSNRNNANATLTNGNQSTSRKDHYTVYEESLKVERDRLKASKSIPSLDKIDQSKEANADNEDKNKYRRGRSLPRNKPAKNRNESHLRFSGDMEFETTTQHFFQDGSQITEYIRESRSTDQRKPHRDLFRTSSEAELVTFKATTSTSANMSTKNNKTTAKTTYNSVFRNKLYCPAVDLSPKNPEYQYKGEAGGHHFFLPVTQY</sequence>
<feature type="compositionally biased region" description="Polar residues" evidence="1">
    <location>
        <begin position="514"/>
        <end position="538"/>
    </location>
</feature>
<feature type="region of interest" description="Disordered" evidence="1">
    <location>
        <begin position="196"/>
        <end position="232"/>
    </location>
</feature>
<evidence type="ECO:0000313" key="2">
    <source>
        <dbReference type="EnsemblMetazoa" id="tetur08g00600.1"/>
    </source>
</evidence>
<evidence type="ECO:0000256" key="1">
    <source>
        <dbReference type="SAM" id="MobiDB-lite"/>
    </source>
</evidence>
<feature type="compositionally biased region" description="Basic residues" evidence="1">
    <location>
        <begin position="585"/>
        <end position="599"/>
    </location>
</feature>
<evidence type="ECO:0000313" key="3">
    <source>
        <dbReference type="Proteomes" id="UP000015104"/>
    </source>
</evidence>
<reference evidence="3" key="1">
    <citation type="submission" date="2011-08" db="EMBL/GenBank/DDBJ databases">
        <authorList>
            <person name="Rombauts S."/>
        </authorList>
    </citation>
    <scope>NUCLEOTIDE SEQUENCE</scope>
    <source>
        <strain evidence="3">London</strain>
    </source>
</reference>
<feature type="region of interest" description="Disordered" evidence="1">
    <location>
        <begin position="261"/>
        <end position="495"/>
    </location>
</feature>